<gene>
    <name evidence="1" type="ORF">NCTC11645_01849</name>
</gene>
<organism evidence="1 2">
    <name type="scientific">Grimontia hollisae</name>
    <name type="common">Vibrio hollisae</name>
    <dbReference type="NCBI Taxonomy" id="673"/>
    <lineage>
        <taxon>Bacteria</taxon>
        <taxon>Pseudomonadati</taxon>
        <taxon>Pseudomonadota</taxon>
        <taxon>Gammaproteobacteria</taxon>
        <taxon>Vibrionales</taxon>
        <taxon>Vibrionaceae</taxon>
        <taxon>Grimontia</taxon>
    </lineage>
</organism>
<dbReference type="EMBL" id="UGHD01000002">
    <property type="protein sequence ID" value="STO57457.1"/>
    <property type="molecule type" value="Genomic_DNA"/>
</dbReference>
<dbReference type="Proteomes" id="UP000254512">
    <property type="component" value="Unassembled WGS sequence"/>
</dbReference>
<evidence type="ECO:0000313" key="1">
    <source>
        <dbReference type="EMBL" id="STO57457.1"/>
    </source>
</evidence>
<evidence type="ECO:0008006" key="3">
    <source>
        <dbReference type="Google" id="ProtNLM"/>
    </source>
</evidence>
<protein>
    <recommendedName>
        <fullName evidence="3">N-acetyltransferase domain-containing protein</fullName>
    </recommendedName>
</protein>
<dbReference type="RefSeq" id="WP_115659750.1">
    <property type="nucleotide sequence ID" value="NZ_UGHD01000002.1"/>
</dbReference>
<proteinExistence type="predicted"/>
<name>A0A377HMR7_GRIHO</name>
<sequence>MKISLIRPEQADIHAQLDRLKPAFAGNEDAAQQFARCCHQVMTRRARFYHLTGDGVSLRVVGEADGGEYFVSALAGNNLAAGLPVFIDAVASQGFDTLCGTAFRKGILRIYERAGFRVTGNCGTAKALCLDLRGKDGTQ</sequence>
<dbReference type="AlphaFoldDB" id="A0A377HMR7"/>
<reference evidence="1 2" key="1">
    <citation type="submission" date="2018-06" db="EMBL/GenBank/DDBJ databases">
        <authorList>
            <consortium name="Pathogen Informatics"/>
            <person name="Doyle S."/>
        </authorList>
    </citation>
    <scope>NUCLEOTIDE SEQUENCE [LARGE SCALE GENOMIC DNA]</scope>
    <source>
        <strain evidence="1 2">NCTC11645</strain>
    </source>
</reference>
<evidence type="ECO:0000313" key="2">
    <source>
        <dbReference type="Proteomes" id="UP000254512"/>
    </source>
</evidence>
<accession>A0A377HMR7</accession>